<feature type="non-terminal residue" evidence="1">
    <location>
        <position position="55"/>
    </location>
</feature>
<accession>A0A843XBB2</accession>
<dbReference type="Proteomes" id="UP000652761">
    <property type="component" value="Unassembled WGS sequence"/>
</dbReference>
<evidence type="ECO:0000313" key="1">
    <source>
        <dbReference type="EMBL" id="MQM16537.1"/>
    </source>
</evidence>
<protein>
    <submittedName>
        <fullName evidence="1">Uncharacterized protein</fullName>
    </submittedName>
</protein>
<name>A0A843XBB2_COLES</name>
<comment type="caution">
    <text evidence="1">The sequence shown here is derived from an EMBL/GenBank/DDBJ whole genome shotgun (WGS) entry which is preliminary data.</text>
</comment>
<evidence type="ECO:0000313" key="2">
    <source>
        <dbReference type="Proteomes" id="UP000652761"/>
    </source>
</evidence>
<organism evidence="1 2">
    <name type="scientific">Colocasia esculenta</name>
    <name type="common">Wild taro</name>
    <name type="synonym">Arum esculentum</name>
    <dbReference type="NCBI Taxonomy" id="4460"/>
    <lineage>
        <taxon>Eukaryota</taxon>
        <taxon>Viridiplantae</taxon>
        <taxon>Streptophyta</taxon>
        <taxon>Embryophyta</taxon>
        <taxon>Tracheophyta</taxon>
        <taxon>Spermatophyta</taxon>
        <taxon>Magnoliopsida</taxon>
        <taxon>Liliopsida</taxon>
        <taxon>Araceae</taxon>
        <taxon>Aroideae</taxon>
        <taxon>Colocasieae</taxon>
        <taxon>Colocasia</taxon>
    </lineage>
</organism>
<gene>
    <name evidence="1" type="ORF">Taro_049493</name>
</gene>
<reference evidence="1" key="1">
    <citation type="submission" date="2017-07" db="EMBL/GenBank/DDBJ databases">
        <title>Taro Niue Genome Assembly and Annotation.</title>
        <authorList>
            <person name="Atibalentja N."/>
            <person name="Keating K."/>
            <person name="Fields C.J."/>
        </authorList>
    </citation>
    <scope>NUCLEOTIDE SEQUENCE</scope>
    <source>
        <strain evidence="1">Niue_2</strain>
        <tissue evidence="1">Leaf</tissue>
    </source>
</reference>
<keyword evidence="2" id="KW-1185">Reference proteome</keyword>
<sequence>MDKENRAKQHMVSTTGLKSIAIRQQEYVEIDQIVVGHSTDDFENIVNANENQILT</sequence>
<dbReference type="AlphaFoldDB" id="A0A843XBB2"/>
<dbReference type="EMBL" id="NMUH01007050">
    <property type="protein sequence ID" value="MQM16537.1"/>
    <property type="molecule type" value="Genomic_DNA"/>
</dbReference>
<proteinExistence type="predicted"/>